<comment type="caution">
    <text evidence="1">The sequence shown here is derived from an EMBL/GenBank/DDBJ whole genome shotgun (WGS) entry which is preliminary data.</text>
</comment>
<reference evidence="1 2" key="1">
    <citation type="submission" date="2016-10" db="EMBL/GenBank/DDBJ databases">
        <authorList>
            <person name="Varghese N."/>
            <person name="Submissions S."/>
        </authorList>
    </citation>
    <scope>NUCLEOTIDE SEQUENCE [LARGE SCALE GENOMIC DNA]</scope>
    <source>
        <strain evidence="1 2">LMG 18378</strain>
    </source>
</reference>
<organism evidence="1 2">
    <name type="scientific">Pseudomonas citronellolis</name>
    <dbReference type="NCBI Taxonomy" id="53408"/>
    <lineage>
        <taxon>Bacteria</taxon>
        <taxon>Pseudomonadati</taxon>
        <taxon>Pseudomonadota</taxon>
        <taxon>Gammaproteobacteria</taxon>
        <taxon>Pseudomonadales</taxon>
        <taxon>Pseudomonadaceae</taxon>
        <taxon>Pseudomonas</taxon>
    </lineage>
</organism>
<proteinExistence type="predicted"/>
<sequence length="79" mass="8113">MSEKPKLSRPQETVLKALQNGASVSYSEIAAAGGNGRTASSLVSKGLLIERSTNSGRTWRISAAGRKAIGQVKADGLGA</sequence>
<accession>A0AAQ1HVL0</accession>
<dbReference type="AlphaFoldDB" id="A0AAQ1HVL0"/>
<protein>
    <submittedName>
        <fullName evidence="1">Uncharacterized protein</fullName>
    </submittedName>
</protein>
<dbReference type="EMBL" id="FOLS01000016">
    <property type="protein sequence ID" value="SFD07137.1"/>
    <property type="molecule type" value="Genomic_DNA"/>
</dbReference>
<evidence type="ECO:0000313" key="1">
    <source>
        <dbReference type="EMBL" id="SFD07137.1"/>
    </source>
</evidence>
<name>A0AAQ1HVL0_9PSED</name>
<keyword evidence="2" id="KW-1185">Reference proteome</keyword>
<gene>
    <name evidence="1" type="ORF">SAMN05216577_1162</name>
</gene>
<dbReference type="Proteomes" id="UP000183385">
    <property type="component" value="Unassembled WGS sequence"/>
</dbReference>
<dbReference type="RefSeq" id="WP_074980934.1">
    <property type="nucleotide sequence ID" value="NZ_FOLS01000016.1"/>
</dbReference>
<evidence type="ECO:0000313" key="2">
    <source>
        <dbReference type="Proteomes" id="UP000183385"/>
    </source>
</evidence>